<proteinExistence type="predicted"/>
<dbReference type="OrthoDB" id="16753at2759"/>
<dbReference type="GO" id="GO:0008528">
    <property type="term" value="F:G protein-coupled peptide receptor activity"/>
    <property type="evidence" value="ECO:0007669"/>
    <property type="project" value="TreeGrafter"/>
</dbReference>
<dbReference type="Pfam" id="PF00002">
    <property type="entry name" value="7tm_2"/>
    <property type="match status" value="1"/>
</dbReference>
<keyword evidence="2 5" id="KW-0812">Transmembrane</keyword>
<dbReference type="InterPro" id="IPR000832">
    <property type="entry name" value="GPCR_2_secretin-like"/>
</dbReference>
<dbReference type="GO" id="GO:0007166">
    <property type="term" value="P:cell surface receptor signaling pathway"/>
    <property type="evidence" value="ECO:0007669"/>
    <property type="project" value="InterPro"/>
</dbReference>
<dbReference type="AlphaFoldDB" id="A0A9Q0MII7"/>
<dbReference type="Proteomes" id="UP001151699">
    <property type="component" value="Unassembled WGS sequence"/>
</dbReference>
<keyword evidence="7" id="KW-0675">Receptor</keyword>
<gene>
    <name evidence="7" type="primary">Calcr</name>
    <name evidence="7" type="ORF">Bhyg_17842</name>
</gene>
<feature type="non-terminal residue" evidence="7">
    <location>
        <position position="1"/>
    </location>
</feature>
<evidence type="ECO:0000313" key="7">
    <source>
        <dbReference type="EMBL" id="KAJ6626434.1"/>
    </source>
</evidence>
<dbReference type="PANTHER" id="PTHR45620">
    <property type="entry name" value="PDF RECEPTOR-LIKE PROTEIN-RELATED"/>
    <property type="match status" value="1"/>
</dbReference>
<dbReference type="InterPro" id="IPR017981">
    <property type="entry name" value="GPCR_2-like_7TM"/>
</dbReference>
<reference evidence="7" key="1">
    <citation type="submission" date="2022-07" db="EMBL/GenBank/DDBJ databases">
        <authorList>
            <person name="Trinca V."/>
            <person name="Uliana J.V.C."/>
            <person name="Torres T.T."/>
            <person name="Ward R.J."/>
            <person name="Monesi N."/>
        </authorList>
    </citation>
    <scope>NUCLEOTIDE SEQUENCE</scope>
    <source>
        <strain evidence="7">HSMRA1968</strain>
        <tissue evidence="7">Whole embryos</tissue>
    </source>
</reference>
<protein>
    <submittedName>
        <fullName evidence="7">Calcitonin receptor</fullName>
    </submittedName>
</protein>
<accession>A0A9Q0MII7</accession>
<dbReference type="Gene3D" id="1.20.1070.10">
    <property type="entry name" value="Rhodopsin 7-helix transmembrane proteins"/>
    <property type="match status" value="1"/>
</dbReference>
<evidence type="ECO:0000256" key="1">
    <source>
        <dbReference type="ARBA" id="ARBA00004141"/>
    </source>
</evidence>
<sequence length="170" mass="19453">NWCIMLHLVIHYLMLANYFWMFCEGLHLHLVLVVVFVKDSVAMRWFIFIGWFAPIILILIYGFVREYSSSYNTHCWMDDSSSMWILKVPVLISLLASIVFLVNVVRVLCNKLHPGTAQLAPMALQKALRATLILVPLFGLHYILLPFRPEAGGSLDKIYQITSAALISLQ</sequence>
<dbReference type="PROSITE" id="PS50261">
    <property type="entry name" value="G_PROTEIN_RECEP_F2_4"/>
    <property type="match status" value="1"/>
</dbReference>
<evidence type="ECO:0000259" key="6">
    <source>
        <dbReference type="PROSITE" id="PS50261"/>
    </source>
</evidence>
<evidence type="ECO:0000256" key="5">
    <source>
        <dbReference type="SAM" id="Phobius"/>
    </source>
</evidence>
<dbReference type="EMBL" id="WJQU01003263">
    <property type="protein sequence ID" value="KAJ6626434.1"/>
    <property type="molecule type" value="Genomic_DNA"/>
</dbReference>
<dbReference type="InterPro" id="IPR050332">
    <property type="entry name" value="GPCR_2"/>
</dbReference>
<feature type="transmembrane region" description="Helical" evidence="5">
    <location>
        <begin position="84"/>
        <end position="106"/>
    </location>
</feature>
<evidence type="ECO:0000256" key="4">
    <source>
        <dbReference type="ARBA" id="ARBA00023136"/>
    </source>
</evidence>
<keyword evidence="8" id="KW-1185">Reference proteome</keyword>
<feature type="transmembrane region" description="Helical" evidence="5">
    <location>
        <begin position="44"/>
        <end position="64"/>
    </location>
</feature>
<keyword evidence="3 5" id="KW-1133">Transmembrane helix</keyword>
<feature type="domain" description="G-protein coupled receptors family 2 profile 2" evidence="6">
    <location>
        <begin position="1"/>
        <end position="170"/>
    </location>
</feature>
<dbReference type="GO" id="GO:0007188">
    <property type="term" value="P:adenylate cyclase-modulating G protein-coupled receptor signaling pathway"/>
    <property type="evidence" value="ECO:0007669"/>
    <property type="project" value="TreeGrafter"/>
</dbReference>
<organism evidence="7 8">
    <name type="scientific">Pseudolycoriella hygida</name>
    <dbReference type="NCBI Taxonomy" id="35572"/>
    <lineage>
        <taxon>Eukaryota</taxon>
        <taxon>Metazoa</taxon>
        <taxon>Ecdysozoa</taxon>
        <taxon>Arthropoda</taxon>
        <taxon>Hexapoda</taxon>
        <taxon>Insecta</taxon>
        <taxon>Pterygota</taxon>
        <taxon>Neoptera</taxon>
        <taxon>Endopterygota</taxon>
        <taxon>Diptera</taxon>
        <taxon>Nematocera</taxon>
        <taxon>Sciaroidea</taxon>
        <taxon>Sciaridae</taxon>
        <taxon>Pseudolycoriella</taxon>
    </lineage>
</organism>
<dbReference type="PRINTS" id="PR00249">
    <property type="entry name" value="GPCRSECRETIN"/>
</dbReference>
<name>A0A9Q0MII7_9DIPT</name>
<feature type="transmembrane region" description="Helical" evidence="5">
    <location>
        <begin position="127"/>
        <end position="145"/>
    </location>
</feature>
<comment type="caution">
    <text evidence="7">The sequence shown here is derived from an EMBL/GenBank/DDBJ whole genome shotgun (WGS) entry which is preliminary data.</text>
</comment>
<feature type="transmembrane region" description="Helical" evidence="5">
    <location>
        <begin position="18"/>
        <end position="37"/>
    </location>
</feature>
<dbReference type="PANTHER" id="PTHR45620:SF43">
    <property type="entry name" value="HECTOR, ISOFORM A"/>
    <property type="match status" value="1"/>
</dbReference>
<dbReference type="GO" id="GO:0005886">
    <property type="term" value="C:plasma membrane"/>
    <property type="evidence" value="ECO:0007669"/>
    <property type="project" value="TreeGrafter"/>
</dbReference>
<evidence type="ECO:0000256" key="2">
    <source>
        <dbReference type="ARBA" id="ARBA00022692"/>
    </source>
</evidence>
<comment type="subcellular location">
    <subcellularLocation>
        <location evidence="1">Membrane</location>
        <topology evidence="1">Multi-pass membrane protein</topology>
    </subcellularLocation>
</comment>
<feature type="non-terminal residue" evidence="7">
    <location>
        <position position="170"/>
    </location>
</feature>
<evidence type="ECO:0000313" key="8">
    <source>
        <dbReference type="Proteomes" id="UP001151699"/>
    </source>
</evidence>
<evidence type="ECO:0000256" key="3">
    <source>
        <dbReference type="ARBA" id="ARBA00022989"/>
    </source>
</evidence>
<keyword evidence="4 5" id="KW-0472">Membrane</keyword>